<dbReference type="Pfam" id="PF21082">
    <property type="entry name" value="MS_channel_3rd"/>
    <property type="match status" value="1"/>
</dbReference>
<dbReference type="InterPro" id="IPR006685">
    <property type="entry name" value="MscS_channel_2nd"/>
</dbReference>
<evidence type="ECO:0000259" key="9">
    <source>
        <dbReference type="Pfam" id="PF21082"/>
    </source>
</evidence>
<evidence type="ECO:0000256" key="5">
    <source>
        <dbReference type="ARBA" id="ARBA00022989"/>
    </source>
</evidence>
<organism evidence="10 11">
    <name type="scientific">Candidatus Kaiserbacteria bacterium GW2011_GWA2_49_19</name>
    <dbReference type="NCBI Taxonomy" id="1618669"/>
    <lineage>
        <taxon>Bacteria</taxon>
        <taxon>Candidatus Kaiseribacteriota</taxon>
    </lineage>
</organism>
<gene>
    <name evidence="10" type="ORF">UY44_C0006G0010</name>
</gene>
<name>A0A0G1VRJ8_9BACT</name>
<dbReference type="SUPFAM" id="SSF82689">
    <property type="entry name" value="Mechanosensitive channel protein MscS (YggB), C-terminal domain"/>
    <property type="match status" value="1"/>
</dbReference>
<dbReference type="Gene3D" id="2.30.30.60">
    <property type="match status" value="1"/>
</dbReference>
<dbReference type="SUPFAM" id="SSF82861">
    <property type="entry name" value="Mechanosensitive channel protein MscS (YggB), transmembrane region"/>
    <property type="match status" value="1"/>
</dbReference>
<accession>A0A0G1VRJ8</accession>
<proteinExistence type="inferred from homology"/>
<comment type="subcellular location">
    <subcellularLocation>
        <location evidence="1">Cell membrane</location>
        <topology evidence="1">Multi-pass membrane protein</topology>
    </subcellularLocation>
</comment>
<feature type="domain" description="Mechanosensitive ion channel MscS" evidence="8">
    <location>
        <begin position="152"/>
        <end position="217"/>
    </location>
</feature>
<dbReference type="InterPro" id="IPR010920">
    <property type="entry name" value="LSM_dom_sf"/>
</dbReference>
<dbReference type="Pfam" id="PF00924">
    <property type="entry name" value="MS_channel_2nd"/>
    <property type="match status" value="1"/>
</dbReference>
<evidence type="ECO:0000256" key="4">
    <source>
        <dbReference type="ARBA" id="ARBA00022692"/>
    </source>
</evidence>
<keyword evidence="4 7" id="KW-0812">Transmembrane</keyword>
<dbReference type="GO" id="GO:0005886">
    <property type="term" value="C:plasma membrane"/>
    <property type="evidence" value="ECO:0007669"/>
    <property type="project" value="UniProtKB-SubCell"/>
</dbReference>
<sequence length="325" mass="36285">MRIQDWKSAACAVFFLREVFQETSVWSETVSTQAVRPSNIKEMIQMHAETAKNLINMMIEFIVKYSFQALGGVLVLFLGWMVGKYVGRWLHGILDKKKLDITVIKFFISSVKMLIMAFAVIVALGKFGIEIAPLIAGVSVAGFGLSFALQGSLSNYAAGATLIFTKPFKVGDIIEVAGVVGEVTDMKLPRTDIKTVDGNAIFIPNKHIIGEIIHNYSNVKRLDIKVGVSYKSDMEKAIRIVKEVVQADKRVVNTPNAGIAEFGDSSVNLMARLFCKQDDYWNVLFDLNKKIFDRFHKEGVEIPFPQRDVRIIQEGGERRGKEGLS</sequence>
<dbReference type="PANTHER" id="PTHR30221:SF1">
    <property type="entry name" value="SMALL-CONDUCTANCE MECHANOSENSITIVE CHANNEL"/>
    <property type="match status" value="1"/>
</dbReference>
<dbReference type="EMBL" id="LCPZ01000006">
    <property type="protein sequence ID" value="KKW08925.1"/>
    <property type="molecule type" value="Genomic_DNA"/>
</dbReference>
<evidence type="ECO:0000256" key="3">
    <source>
        <dbReference type="ARBA" id="ARBA00022475"/>
    </source>
</evidence>
<comment type="caution">
    <text evidence="10">The sequence shown here is derived from an EMBL/GenBank/DDBJ whole genome shotgun (WGS) entry which is preliminary data.</text>
</comment>
<keyword evidence="6 7" id="KW-0472">Membrane</keyword>
<feature type="transmembrane region" description="Helical" evidence="7">
    <location>
        <begin position="62"/>
        <end position="82"/>
    </location>
</feature>
<feature type="transmembrane region" description="Helical" evidence="7">
    <location>
        <begin position="131"/>
        <end position="149"/>
    </location>
</feature>
<dbReference type="InterPro" id="IPR011066">
    <property type="entry name" value="MscS_channel_C_sf"/>
</dbReference>
<keyword evidence="3" id="KW-1003">Cell membrane</keyword>
<protein>
    <submittedName>
        <fullName evidence="10">Mechanosensitive ion channel family protein</fullName>
    </submittedName>
</protein>
<comment type="similarity">
    <text evidence="2">Belongs to the MscS (TC 1.A.23) family.</text>
</comment>
<dbReference type="SUPFAM" id="SSF50182">
    <property type="entry name" value="Sm-like ribonucleoproteins"/>
    <property type="match status" value="1"/>
</dbReference>
<evidence type="ECO:0000313" key="11">
    <source>
        <dbReference type="Proteomes" id="UP000033965"/>
    </source>
</evidence>
<evidence type="ECO:0000256" key="2">
    <source>
        <dbReference type="ARBA" id="ARBA00008017"/>
    </source>
</evidence>
<dbReference type="InterPro" id="IPR049278">
    <property type="entry name" value="MS_channel_C"/>
</dbReference>
<dbReference type="Proteomes" id="UP000033965">
    <property type="component" value="Unassembled WGS sequence"/>
</dbReference>
<dbReference type="Gene3D" id="3.30.70.100">
    <property type="match status" value="1"/>
</dbReference>
<dbReference type="GO" id="GO:0008381">
    <property type="term" value="F:mechanosensitive monoatomic ion channel activity"/>
    <property type="evidence" value="ECO:0007669"/>
    <property type="project" value="InterPro"/>
</dbReference>
<dbReference type="InterPro" id="IPR008910">
    <property type="entry name" value="MSC_TM_helix"/>
</dbReference>
<keyword evidence="5 7" id="KW-1133">Transmembrane helix</keyword>
<feature type="transmembrane region" description="Helical" evidence="7">
    <location>
        <begin position="103"/>
        <end position="125"/>
    </location>
</feature>
<dbReference type="PATRIC" id="fig|1618669.3.peg.249"/>
<feature type="domain" description="Mechanosensitive ion channel MscS C-terminal" evidence="9">
    <location>
        <begin position="223"/>
        <end position="302"/>
    </location>
</feature>
<reference evidence="10 11" key="1">
    <citation type="journal article" date="2015" name="Nature">
        <title>rRNA introns, odd ribosomes, and small enigmatic genomes across a large radiation of phyla.</title>
        <authorList>
            <person name="Brown C.T."/>
            <person name="Hug L.A."/>
            <person name="Thomas B.C."/>
            <person name="Sharon I."/>
            <person name="Castelle C.J."/>
            <person name="Singh A."/>
            <person name="Wilkins M.J."/>
            <person name="Williams K.H."/>
            <person name="Banfield J.F."/>
        </authorList>
    </citation>
    <scope>NUCLEOTIDE SEQUENCE [LARGE SCALE GENOMIC DNA]</scope>
</reference>
<dbReference type="Pfam" id="PF05552">
    <property type="entry name" value="MS_channel_1st_1"/>
    <property type="match status" value="1"/>
</dbReference>
<dbReference type="InterPro" id="IPR045275">
    <property type="entry name" value="MscS_archaea/bacteria_type"/>
</dbReference>
<evidence type="ECO:0000256" key="7">
    <source>
        <dbReference type="SAM" id="Phobius"/>
    </source>
</evidence>
<dbReference type="InterPro" id="IPR011014">
    <property type="entry name" value="MscS_channel_TM-2"/>
</dbReference>
<dbReference type="PANTHER" id="PTHR30221">
    <property type="entry name" value="SMALL-CONDUCTANCE MECHANOSENSITIVE CHANNEL"/>
    <property type="match status" value="1"/>
</dbReference>
<evidence type="ECO:0000256" key="1">
    <source>
        <dbReference type="ARBA" id="ARBA00004651"/>
    </source>
</evidence>
<dbReference type="Gene3D" id="1.10.287.1260">
    <property type="match status" value="1"/>
</dbReference>
<evidence type="ECO:0000313" key="10">
    <source>
        <dbReference type="EMBL" id="KKW08925.1"/>
    </source>
</evidence>
<dbReference type="InterPro" id="IPR023408">
    <property type="entry name" value="MscS_beta-dom_sf"/>
</dbReference>
<evidence type="ECO:0000256" key="6">
    <source>
        <dbReference type="ARBA" id="ARBA00023136"/>
    </source>
</evidence>
<dbReference type="AlphaFoldDB" id="A0A0G1VRJ8"/>
<evidence type="ECO:0000259" key="8">
    <source>
        <dbReference type="Pfam" id="PF00924"/>
    </source>
</evidence>